<accession>A0A6G0WPT4</accession>
<dbReference type="EMBL" id="VJMJ01000164">
    <property type="protein sequence ID" value="KAF0729390.1"/>
    <property type="molecule type" value="Genomic_DNA"/>
</dbReference>
<evidence type="ECO:0000313" key="1">
    <source>
        <dbReference type="EMBL" id="KAF0729390.1"/>
    </source>
</evidence>
<sequence>MSGRKAQSRVEAKRRSETLRKRKYRAAKRHEVNQLTLETHCLEQTLAALNAEFASEDKATTNAMEENTTLRKQVNRRQKLVRILSDWVNLHQRPQKALANSSSWGWTVYEAMTPDITLVHNLFMQYTPITASCKVIPLEMIGRLFGRSPDGIQHRETYIAQIQTAAEAAFIDINKVIIRDLSARMDKTSP</sequence>
<reference evidence="1 2" key="1">
    <citation type="submission" date="2019-07" db="EMBL/GenBank/DDBJ databases">
        <title>Genomics analysis of Aphanomyces spp. identifies a new class of oomycete effector associated with host adaptation.</title>
        <authorList>
            <person name="Gaulin E."/>
        </authorList>
    </citation>
    <scope>NUCLEOTIDE SEQUENCE [LARGE SCALE GENOMIC DNA]</scope>
    <source>
        <strain evidence="1 2">ATCC 201684</strain>
    </source>
</reference>
<evidence type="ECO:0008006" key="3">
    <source>
        <dbReference type="Google" id="ProtNLM"/>
    </source>
</evidence>
<dbReference type="VEuPathDB" id="FungiDB:AeMF1_016591"/>
<keyword evidence="2" id="KW-1185">Reference proteome</keyword>
<dbReference type="VEuPathDB" id="FungiDB:AeMF1_001997"/>
<gene>
    <name evidence="1" type="ORF">Ae201684_012892</name>
</gene>
<evidence type="ECO:0000313" key="2">
    <source>
        <dbReference type="Proteomes" id="UP000481153"/>
    </source>
</evidence>
<proteinExistence type="predicted"/>
<comment type="caution">
    <text evidence="1">The sequence shown here is derived from an EMBL/GenBank/DDBJ whole genome shotgun (WGS) entry which is preliminary data.</text>
</comment>
<name>A0A6G0WPT4_9STRA</name>
<organism evidence="1 2">
    <name type="scientific">Aphanomyces euteiches</name>
    <dbReference type="NCBI Taxonomy" id="100861"/>
    <lineage>
        <taxon>Eukaryota</taxon>
        <taxon>Sar</taxon>
        <taxon>Stramenopiles</taxon>
        <taxon>Oomycota</taxon>
        <taxon>Saprolegniomycetes</taxon>
        <taxon>Saprolegniales</taxon>
        <taxon>Verrucalvaceae</taxon>
        <taxon>Aphanomyces</taxon>
    </lineage>
</organism>
<dbReference type="AlphaFoldDB" id="A0A6G0WPT4"/>
<dbReference type="Proteomes" id="UP000481153">
    <property type="component" value="Unassembled WGS sequence"/>
</dbReference>
<protein>
    <recommendedName>
        <fullName evidence="3">BZIP domain-containing protein</fullName>
    </recommendedName>
</protein>